<evidence type="ECO:0000313" key="15">
    <source>
        <dbReference type="EMBL" id="KQK12276.1"/>
    </source>
</evidence>
<evidence type="ECO:0000256" key="2">
    <source>
        <dbReference type="ARBA" id="ARBA00006460"/>
    </source>
</evidence>
<dbReference type="GO" id="GO:0046872">
    <property type="term" value="F:metal ion binding"/>
    <property type="evidence" value="ECO:0007669"/>
    <property type="project" value="UniProtKB-KW"/>
</dbReference>
<proteinExistence type="inferred from homology"/>
<dbReference type="InterPro" id="IPR045867">
    <property type="entry name" value="DNA-dir_RpoC_beta_prime"/>
</dbReference>
<feature type="compositionally biased region" description="Acidic residues" evidence="13">
    <location>
        <begin position="140"/>
        <end position="152"/>
    </location>
</feature>
<dbReference type="RefSeq" id="XP_010238655.1">
    <property type="nucleotide sequence ID" value="XM_010240353.3"/>
</dbReference>
<dbReference type="Gramene" id="KQK12276">
    <property type="protein sequence ID" value="KQK12276"/>
    <property type="gene ID" value="BRADI_1g02621v3"/>
</dbReference>
<dbReference type="CDD" id="cd02735">
    <property type="entry name" value="RNAP_I_Rpa1_C"/>
    <property type="match status" value="1"/>
</dbReference>
<keyword evidence="4 12" id="KW-0808">Transferase</keyword>
<dbReference type="InterPro" id="IPR000722">
    <property type="entry name" value="RNA_pol_asu"/>
</dbReference>
<evidence type="ECO:0000256" key="6">
    <source>
        <dbReference type="ARBA" id="ARBA00022723"/>
    </source>
</evidence>
<evidence type="ECO:0000256" key="7">
    <source>
        <dbReference type="ARBA" id="ARBA00022833"/>
    </source>
</evidence>
<feature type="region of interest" description="Disordered" evidence="13">
    <location>
        <begin position="1273"/>
        <end position="1382"/>
    </location>
</feature>
<evidence type="ECO:0000313" key="16">
    <source>
        <dbReference type="EnsemblPlants" id="KQK12276"/>
    </source>
</evidence>
<comment type="similarity">
    <text evidence="2 12">Belongs to the RNA polymerase beta' chain family.</text>
</comment>
<keyword evidence="8" id="KW-0460">Magnesium</keyword>
<dbReference type="Gene3D" id="1.10.132.30">
    <property type="match status" value="1"/>
</dbReference>
<accession>A0A0Q3JJ72</accession>
<dbReference type="InterPro" id="IPR038120">
    <property type="entry name" value="Rpb1_funnel_sf"/>
</dbReference>
<comment type="catalytic activity">
    <reaction evidence="11 12">
        <text>RNA(n) + a ribonucleoside 5'-triphosphate = RNA(n+1) + diphosphate</text>
        <dbReference type="Rhea" id="RHEA:21248"/>
        <dbReference type="Rhea" id="RHEA-COMP:14527"/>
        <dbReference type="Rhea" id="RHEA-COMP:17342"/>
        <dbReference type="ChEBI" id="CHEBI:33019"/>
        <dbReference type="ChEBI" id="CHEBI:61557"/>
        <dbReference type="ChEBI" id="CHEBI:140395"/>
        <dbReference type="EC" id="2.7.7.6"/>
    </reaction>
</comment>
<dbReference type="InterPro" id="IPR006592">
    <property type="entry name" value="RNA_pol_N"/>
</dbReference>
<dbReference type="Gene3D" id="3.30.70.2850">
    <property type="match status" value="1"/>
</dbReference>
<keyword evidence="9 12" id="KW-0804">Transcription</keyword>
<evidence type="ECO:0000313" key="17">
    <source>
        <dbReference type="Proteomes" id="UP000008810"/>
    </source>
</evidence>
<evidence type="ECO:0000256" key="4">
    <source>
        <dbReference type="ARBA" id="ARBA00022679"/>
    </source>
</evidence>
<dbReference type="Pfam" id="PF04997">
    <property type="entry name" value="RNA_pol_Rpb1_1"/>
    <property type="match status" value="1"/>
</dbReference>
<feature type="compositionally biased region" description="Acidic residues" evidence="13">
    <location>
        <begin position="1324"/>
        <end position="1336"/>
    </location>
</feature>
<dbReference type="PANTHER" id="PTHR19376:SF11">
    <property type="entry name" value="DNA-DIRECTED RNA POLYMERASE I SUBUNIT RPA1"/>
    <property type="match status" value="1"/>
</dbReference>
<dbReference type="GeneID" id="100821444"/>
<keyword evidence="7" id="KW-0862">Zinc</keyword>
<dbReference type="OrthoDB" id="270392at2759"/>
<comment type="subcellular location">
    <subcellularLocation>
        <location evidence="1">Nucleus</location>
    </subcellularLocation>
</comment>
<dbReference type="FunFam" id="1.10.274.100:FF:000015">
    <property type="entry name" value="DNA-directed RNA polymerase subunit"/>
    <property type="match status" value="1"/>
</dbReference>
<feature type="domain" description="RNA polymerase N-terminal" evidence="14">
    <location>
        <begin position="309"/>
        <end position="625"/>
    </location>
</feature>
<dbReference type="Gene3D" id="6.10.250.2940">
    <property type="match status" value="1"/>
</dbReference>
<evidence type="ECO:0000259" key="14">
    <source>
        <dbReference type="SMART" id="SM00663"/>
    </source>
</evidence>
<keyword evidence="6" id="KW-0479">Metal-binding</keyword>
<evidence type="ECO:0000256" key="8">
    <source>
        <dbReference type="ARBA" id="ARBA00022842"/>
    </source>
</evidence>
<dbReference type="Gene3D" id="3.30.1490.180">
    <property type="entry name" value="RNA polymerase ii"/>
    <property type="match status" value="1"/>
</dbReference>
<dbReference type="Pfam" id="PF00623">
    <property type="entry name" value="RNA_pol_Rpb1_2"/>
    <property type="match status" value="1"/>
</dbReference>
<dbReference type="Pfam" id="PF04998">
    <property type="entry name" value="RNA_pol_Rpb1_5"/>
    <property type="match status" value="1"/>
</dbReference>
<keyword evidence="5 12" id="KW-0548">Nucleotidyltransferase</keyword>
<dbReference type="GO" id="GO:0003677">
    <property type="term" value="F:DNA binding"/>
    <property type="evidence" value="ECO:0007669"/>
    <property type="project" value="InterPro"/>
</dbReference>
<reference evidence="15 16" key="1">
    <citation type="journal article" date="2010" name="Nature">
        <title>Genome sequencing and analysis of the model grass Brachypodium distachyon.</title>
        <authorList>
            <consortium name="International Brachypodium Initiative"/>
        </authorList>
    </citation>
    <scope>NUCLEOTIDE SEQUENCE [LARGE SCALE GENOMIC DNA]</scope>
    <source>
        <strain evidence="15 16">Bd21</strain>
    </source>
</reference>
<dbReference type="InterPro" id="IPR015699">
    <property type="entry name" value="DNA-dir_RNA_pol1_lsu_N"/>
</dbReference>
<evidence type="ECO:0000256" key="12">
    <source>
        <dbReference type="RuleBase" id="RU004279"/>
    </source>
</evidence>
<keyword evidence="10" id="KW-0539">Nucleus</keyword>
<dbReference type="PANTHER" id="PTHR19376">
    <property type="entry name" value="DNA-DIRECTED RNA POLYMERASE"/>
    <property type="match status" value="1"/>
</dbReference>
<feature type="compositionally biased region" description="Acidic residues" evidence="13">
    <location>
        <begin position="1295"/>
        <end position="1313"/>
    </location>
</feature>
<dbReference type="InterPro" id="IPR007080">
    <property type="entry name" value="RNA_pol_Rpb1_1"/>
</dbReference>
<protein>
    <recommendedName>
        <fullName evidence="12">DNA-directed RNA polymerase subunit</fullName>
        <ecNumber evidence="12">2.7.7.6</ecNumber>
    </recommendedName>
</protein>
<comment type="function">
    <text evidence="12">DNA-dependent RNA polymerase catalyzes the transcription of DNA into RNA using the four ribonucleoside triphosphates as substrates.</text>
</comment>
<dbReference type="GO" id="GO:0005736">
    <property type="term" value="C:RNA polymerase I complex"/>
    <property type="evidence" value="ECO:0000318"/>
    <property type="project" value="GO_Central"/>
</dbReference>
<dbReference type="Gene3D" id="6.20.50.80">
    <property type="match status" value="1"/>
</dbReference>
<dbReference type="EC" id="2.7.7.6" evidence="12"/>
<dbReference type="Gene3D" id="1.10.274.100">
    <property type="entry name" value="RNA polymerase Rpb1, domain 3"/>
    <property type="match status" value="1"/>
</dbReference>
<keyword evidence="17" id="KW-1185">Reference proteome</keyword>
<dbReference type="KEGG" id="bdi:100821444"/>
<dbReference type="GO" id="GO:0003899">
    <property type="term" value="F:DNA-directed RNA polymerase activity"/>
    <property type="evidence" value="ECO:0007669"/>
    <property type="project" value="UniProtKB-EC"/>
</dbReference>
<evidence type="ECO:0000256" key="10">
    <source>
        <dbReference type="ARBA" id="ARBA00023242"/>
    </source>
</evidence>
<dbReference type="FunFam" id="2.40.40.20:FF:000019">
    <property type="entry name" value="DNA-directed RNA polymerase II subunit RPB1"/>
    <property type="match status" value="1"/>
</dbReference>
<dbReference type="CDD" id="cd01435">
    <property type="entry name" value="RNAP_I_RPA1_N"/>
    <property type="match status" value="1"/>
</dbReference>
<dbReference type="InterPro" id="IPR044893">
    <property type="entry name" value="RNA_pol_Rpb1_clamp_domain"/>
</dbReference>
<dbReference type="InterPro" id="IPR047107">
    <property type="entry name" value="DNA-dir_RNA_pol1_lsu_C"/>
</dbReference>
<feature type="region of interest" description="Disordered" evidence="13">
    <location>
        <begin position="136"/>
        <end position="165"/>
    </location>
</feature>
<dbReference type="InterPro" id="IPR007081">
    <property type="entry name" value="RNA_pol_Rpb1_5"/>
</dbReference>
<organism evidence="15">
    <name type="scientific">Brachypodium distachyon</name>
    <name type="common">Purple false brome</name>
    <name type="synonym">Trachynia distachya</name>
    <dbReference type="NCBI Taxonomy" id="15368"/>
    <lineage>
        <taxon>Eukaryota</taxon>
        <taxon>Viridiplantae</taxon>
        <taxon>Streptophyta</taxon>
        <taxon>Embryophyta</taxon>
        <taxon>Tracheophyta</taxon>
        <taxon>Spermatophyta</taxon>
        <taxon>Magnoliopsida</taxon>
        <taxon>Liliopsida</taxon>
        <taxon>Poales</taxon>
        <taxon>Poaceae</taxon>
        <taxon>BOP clade</taxon>
        <taxon>Pooideae</taxon>
        <taxon>Stipodae</taxon>
        <taxon>Brachypodieae</taxon>
        <taxon>Brachypodium</taxon>
    </lineage>
</organism>
<dbReference type="SUPFAM" id="SSF64484">
    <property type="entry name" value="beta and beta-prime subunits of DNA dependent RNA-polymerase"/>
    <property type="match status" value="1"/>
</dbReference>
<dbReference type="Pfam" id="PF05000">
    <property type="entry name" value="RNA_pol_Rpb1_4"/>
    <property type="match status" value="1"/>
</dbReference>
<dbReference type="Pfam" id="PF04983">
    <property type="entry name" value="RNA_pol_Rpb1_3"/>
    <property type="match status" value="1"/>
</dbReference>
<dbReference type="SMART" id="SM00663">
    <property type="entry name" value="RPOLA_N"/>
    <property type="match status" value="1"/>
</dbReference>
<reference evidence="16" key="3">
    <citation type="submission" date="2018-08" db="UniProtKB">
        <authorList>
            <consortium name="EnsemblPlants"/>
        </authorList>
    </citation>
    <scope>IDENTIFICATION</scope>
    <source>
        <strain evidence="16">cv. Bd21</strain>
    </source>
</reference>
<dbReference type="EnsemblPlants" id="KQK12276">
    <property type="protein sequence ID" value="KQK12276"/>
    <property type="gene ID" value="BRADI_1g02621v3"/>
</dbReference>
<reference evidence="15" key="2">
    <citation type="submission" date="2017-06" db="EMBL/GenBank/DDBJ databases">
        <title>WGS assembly of Brachypodium distachyon.</title>
        <authorList>
            <consortium name="The International Brachypodium Initiative"/>
            <person name="Lucas S."/>
            <person name="Harmon-Smith M."/>
            <person name="Lail K."/>
            <person name="Tice H."/>
            <person name="Grimwood J."/>
            <person name="Bruce D."/>
            <person name="Barry K."/>
            <person name="Shu S."/>
            <person name="Lindquist E."/>
            <person name="Wang M."/>
            <person name="Pitluck S."/>
            <person name="Vogel J.P."/>
            <person name="Garvin D.F."/>
            <person name="Mockler T.C."/>
            <person name="Schmutz J."/>
            <person name="Rokhsar D."/>
            <person name="Bevan M.W."/>
        </authorList>
    </citation>
    <scope>NUCLEOTIDE SEQUENCE</scope>
    <source>
        <strain evidence="15">Bd21</strain>
    </source>
</reference>
<dbReference type="Gene3D" id="2.40.40.20">
    <property type="match status" value="1"/>
</dbReference>
<dbReference type="InterPro" id="IPR007083">
    <property type="entry name" value="RNA_pol_Rpb1_4"/>
</dbReference>
<evidence type="ECO:0000256" key="11">
    <source>
        <dbReference type="ARBA" id="ARBA00048552"/>
    </source>
</evidence>
<feature type="compositionally biased region" description="Basic and acidic residues" evidence="13">
    <location>
        <begin position="1314"/>
        <end position="1323"/>
    </location>
</feature>
<dbReference type="Proteomes" id="UP000008810">
    <property type="component" value="Chromosome 1"/>
</dbReference>
<gene>
    <name evidence="16" type="primary">LOC100821444</name>
    <name evidence="15" type="ORF">BRADI_1g02621v3</name>
</gene>
<dbReference type="Gene3D" id="1.10.150.390">
    <property type="match status" value="1"/>
</dbReference>
<evidence type="ECO:0000256" key="9">
    <source>
        <dbReference type="ARBA" id="ARBA00023163"/>
    </source>
</evidence>
<evidence type="ECO:0000256" key="1">
    <source>
        <dbReference type="ARBA" id="ARBA00004123"/>
    </source>
</evidence>
<keyword evidence="3 12" id="KW-0240">DNA-directed RNA polymerase</keyword>
<dbReference type="ExpressionAtlas" id="A0A0Q3JJ72">
    <property type="expression patterns" value="baseline and differential"/>
</dbReference>
<name>A0A0Q3JJ72_BRADI</name>
<evidence type="ECO:0000256" key="5">
    <source>
        <dbReference type="ARBA" id="ARBA00022695"/>
    </source>
</evidence>
<evidence type="ECO:0000256" key="3">
    <source>
        <dbReference type="ARBA" id="ARBA00022478"/>
    </source>
</evidence>
<dbReference type="InterPro" id="IPR007066">
    <property type="entry name" value="RNA_pol_Rpb1_3"/>
</dbReference>
<evidence type="ECO:0000256" key="13">
    <source>
        <dbReference type="SAM" id="MobiDB-lite"/>
    </source>
</evidence>
<sequence>MEQAPSVEVESILFGFYSEEEIKRVSVTRITKADRLDAKNCPVPGGLLDLAMGPINATDTCNTCGQLSGLCPGHFGHIELSKPLFNPLLFGTLRDLLRSTCFSCHRFRLHSEQVRRYTRELELVARGDVARAKNLQDSGVAEEDVEMDEDSSVDQSSPSDRENKTWTSIQLKEAHAIIFKLLKKQVKKCANCDMRSPKVTCQIFGWLKIQDTKGSSVRRKAITDFNLEGDSHRHDSSENGVSGLSDDIIKGSSNQITGLSDDRIKEIPLLATEVESILKDLWENEARFCMLLCDFQQNLSVSEKRRGYEMFFLKSLLVTPNRFRPSTSSSLGIMEHPQNVLLGKVQEANLAVQHDKAHPNHMDIITRWRDLQTSVNLFYDSSKGFGNGDGDGNGIRQLLDKKGGVIRQKMMGKRVNHSCRTVISPDPFLAVNEIGIPPQAALKMTYPENVMPCNAKKLQEAINNGCGIHPGATHYKVNKNMYKLQDDRSKRRAIAKMLPASRGSISQPGKDPKCEFESKVVYRHLQDGDIVLVNRQPTLHKPSMMAHFVRVLPGEKTIRMHYANCSTYNADFDGDEMNVHFPQDEISRAEAMNIVDANKQYIGPRSGDAVRGLIQDHIVSAVLLTKLDTFISREEYSQLVYGSCVSSTRSPCQSGKRVSVMKDGDILELLPPAILKPKPLWTGKQVITTILNHLTKGHPPFTVEKKGKIPVKYLIPKERHGDKDNAKDSEQVLYIHDNELIKGMIDKDQFGNYGIVHTVYELYGAETAGRLLSIFSRLFTLFLQLHGFTCGIDDLLLFQESDKQRTETLMTSEKCSEEVHRKFTCAGDYDEDPLKLQMEVEKVVRRIGESATDTLDKMMLSALNGLQSEVNRRLFPYGLQKPFPRNCLTLMTATGAKGGEVNMTQITSLLGSQDLEGARVPRMISGKSLPCFPPWDTSSRAGGFVSDRFLTGLRPQEYYFHCMAGRNGLIDTAVKTSRSGYLQRCLVKSLESLFVAYDHTVRNVDGSIVQFRYGEDGVDVHKSNFLDKFQDKDMFKELADNRKAVLDRLGRYTGDHMSLQSNYITELPEALTDRATKFLSKDKGRCRHDIKEDELMNLLKAKYLASLVDPGEAVGVILAQSLGEPSTQMTLNTFHFAGRSDVNVTLGMPRIQEILMKASANIATPVMMCPLLEDVTWDDAERLAAKLRGVRLVDIVEGIEVCTVPFYNNNGYVSSLYKLQIKLFPPERYPPQSELTVDECQTALRTVFVDSMEFAIEKHLKLLYRVSGIQETRVKDTESSLSEGPEESEGRPIDGEESGASDGDNENEDDLGTDGEKRKRQENDEMEYDGEDDVEKEDGMNSDPEEETKYELDNDDDLVESGGESEVNDEGHVSDSSNKVGKLEGKLAAGKLKKEVNKTVENLEEQKQAQKGVKRTKLSRTVHVESTGLNFEVHYLLLHNEPHILLSQIAQKTLRSLFVKGSHNNKIDQCKVVWPEKKGDFRGLKTAGVNFDVFWGLQDYLDICKVASNDIHAILRTYGVEAARATIIKEVKAVFEPFGINVNRRHLSLVAEFMTSGGDYRAMSSMGMAQFCTSPFGKMTFEQATRFITEAAFYGEADNLNGPSATISLGKPAKTGTGCFGLLQNFCLEETAVM</sequence>
<dbReference type="Gene3D" id="4.10.860.120">
    <property type="entry name" value="RNA polymerase II, clamp domain"/>
    <property type="match status" value="1"/>
</dbReference>
<dbReference type="EMBL" id="CM000880">
    <property type="protein sequence ID" value="KQK12276.1"/>
    <property type="molecule type" value="Genomic_DNA"/>
</dbReference>
<dbReference type="InterPro" id="IPR042102">
    <property type="entry name" value="RNA_pol_Rpb1_3_sf"/>
</dbReference>
<dbReference type="STRING" id="15368.A0A0Q3JJ72"/>
<dbReference type="GO" id="GO:0042790">
    <property type="term" value="P:nucleolar large rRNA transcription by RNA polymerase I"/>
    <property type="evidence" value="ECO:0000318"/>
    <property type="project" value="GO_Central"/>
</dbReference>